<dbReference type="InterPro" id="IPR001155">
    <property type="entry name" value="OxRdtase_FMN_N"/>
</dbReference>
<keyword evidence="9" id="KW-0411">Iron-sulfur</keyword>
<dbReference type="Pfam" id="PF00724">
    <property type="entry name" value="Oxidored_FMN"/>
    <property type="match status" value="1"/>
</dbReference>
<name>A0A0A7PNW2_9SPHN</name>
<evidence type="ECO:0000256" key="1">
    <source>
        <dbReference type="ARBA" id="ARBA00001917"/>
    </source>
</evidence>
<feature type="domain" description="FAD/NAD(P)-binding" evidence="11">
    <location>
        <begin position="377"/>
        <end position="603"/>
    </location>
</feature>
<accession>A0A0A7PNW2</accession>
<comment type="cofactor">
    <cofactor evidence="1">
        <name>FMN</name>
        <dbReference type="ChEBI" id="CHEBI:58210"/>
    </cofactor>
</comment>
<dbReference type="AlphaFoldDB" id="A0A0A7PNW2"/>
<dbReference type="Proteomes" id="UP000030907">
    <property type="component" value="Chromosome"/>
</dbReference>
<gene>
    <name evidence="12" type="ORF">SKP52_13595</name>
</gene>
<dbReference type="InterPro" id="IPR036188">
    <property type="entry name" value="FAD/NAD-bd_sf"/>
</dbReference>
<dbReference type="OrthoDB" id="9804454at2"/>
<dbReference type="Gene3D" id="3.50.50.60">
    <property type="entry name" value="FAD/NAD(P)-binding domain"/>
    <property type="match status" value="1"/>
</dbReference>
<dbReference type="GO" id="GO:0016491">
    <property type="term" value="F:oxidoreductase activity"/>
    <property type="evidence" value="ECO:0007669"/>
    <property type="project" value="UniProtKB-KW"/>
</dbReference>
<dbReference type="STRING" id="1515612.SKP52_13595"/>
<dbReference type="Pfam" id="PF07992">
    <property type="entry name" value="Pyr_redox_2"/>
    <property type="match status" value="1"/>
</dbReference>
<dbReference type="GO" id="GO:0010181">
    <property type="term" value="F:FMN binding"/>
    <property type="evidence" value="ECO:0007669"/>
    <property type="project" value="InterPro"/>
</dbReference>
<dbReference type="SUPFAM" id="SSF51971">
    <property type="entry name" value="Nucleotide-binding domain"/>
    <property type="match status" value="1"/>
</dbReference>
<evidence type="ECO:0000259" key="11">
    <source>
        <dbReference type="Pfam" id="PF07992"/>
    </source>
</evidence>
<evidence type="ECO:0000256" key="5">
    <source>
        <dbReference type="ARBA" id="ARBA00022643"/>
    </source>
</evidence>
<keyword evidence="5" id="KW-0288">FMN</keyword>
<dbReference type="KEGG" id="sphk:SKP52_13595"/>
<dbReference type="InterPro" id="IPR051793">
    <property type="entry name" value="NADH:flavin_oxidoreductase"/>
</dbReference>
<evidence type="ECO:0000256" key="8">
    <source>
        <dbReference type="ARBA" id="ARBA00023004"/>
    </source>
</evidence>
<keyword evidence="13" id="KW-1185">Reference proteome</keyword>
<evidence type="ECO:0000256" key="7">
    <source>
        <dbReference type="ARBA" id="ARBA00023002"/>
    </source>
</evidence>
<feature type="domain" description="NADH:flavin oxidoreductase/NADH oxidase N-terminal" evidence="10">
    <location>
        <begin position="5"/>
        <end position="327"/>
    </location>
</feature>
<dbReference type="SUPFAM" id="SSF51395">
    <property type="entry name" value="FMN-linked oxidoreductases"/>
    <property type="match status" value="1"/>
</dbReference>
<evidence type="ECO:0000313" key="12">
    <source>
        <dbReference type="EMBL" id="AJA09607.1"/>
    </source>
</evidence>
<dbReference type="PRINTS" id="PR00368">
    <property type="entry name" value="FADPNR"/>
</dbReference>
<evidence type="ECO:0000259" key="10">
    <source>
        <dbReference type="Pfam" id="PF00724"/>
    </source>
</evidence>
<dbReference type="HOGENOM" id="CLU_012153_1_2_5"/>
<dbReference type="InterPro" id="IPR023753">
    <property type="entry name" value="FAD/NAD-binding_dom"/>
</dbReference>
<protein>
    <submittedName>
        <fullName evidence="12">NADH:flavin oxidoreductase</fullName>
    </submittedName>
</protein>
<proteinExistence type="inferred from homology"/>
<dbReference type="GO" id="GO:0051536">
    <property type="term" value="F:iron-sulfur cluster binding"/>
    <property type="evidence" value="ECO:0007669"/>
    <property type="project" value="UniProtKB-KW"/>
</dbReference>
<comment type="similarity">
    <text evidence="3">In the N-terminal section; belongs to the NADH:flavin oxidoreductase/NADH oxidase family.</text>
</comment>
<sequence length="650" mass="69739">MKALEPISIAGVEIPNRVVRTAHSTHFGSGGIVPSLIDYHVERARGGVGLTILEIAGVHPTCPSSICNFDDSVIEGYEQLMRAIRPHGMRVFQQLWHAGHNGVPIDGSPPWSSCDLPSPVLGIVPITMSQSQIREMVEAFAAAAERCQRGGIDGVELHGSHGYLPQQFMSAMLNRREDEYGGSFENRMRFTVEVLAAIREQVGPGYPVGIRLSPEIVEGGMTPEETARAASYLEERGLIDFLDVSMGGYFAFPKMIGGMFEPAGYELATSAPVTAAVKVPRIVTGRFRTLEEVSQVIAEGTADLVGMTRAHIADAAIVRKTREGREAEIRPCIGCNQGCVGMLLGPERRMGCTVNPYIGREGEVSDDRLPPADAKRTVLVIGGGPAGMEAARVSRLRGHNVILAEAAPQLGGQVRIAALAPRHQGIGDYTLWQEAEIYRLGVDVRLSTYLDGGDADAFGADRIIIATGSSPRVDGVQMAIPARPMKGIEHPDAISSIDFFSGRHNSCPASAIVVDDVGHYEGIAVAEALIERGSDVTFVTRHKSFAHLLESALQPEPALQRLNRGSFRLHLRSHVDSFNGSEAVISDLNGGGTSTVRADWAVMVSHNRPAIEPFADLLGTRSDIAIVGDANSPRFLLRAIAEGNRAGCMA</sequence>
<reference evidence="12 13" key="1">
    <citation type="journal article" date="2015" name="Int. J. Syst. Evol. Microbiol.">
        <title>Description of Sphingopyxis fribergensis sp. nov. - a soil bacterium with the ability to degrade styrene and phenylacetic acid.</title>
        <authorList>
            <person name="Oelschlagel M."/>
            <person name="Ruckert C."/>
            <person name="Kalinowski J."/>
            <person name="Schmidt G."/>
            <person name="Schlomann M."/>
            <person name="Tischler D."/>
        </authorList>
    </citation>
    <scope>NUCLEOTIDE SEQUENCE [LARGE SCALE GENOMIC DNA]</scope>
    <source>
        <strain evidence="12 13">Kp5.2</strain>
    </source>
</reference>
<dbReference type="SUPFAM" id="SSF51905">
    <property type="entry name" value="FAD/NAD(P)-binding domain"/>
    <property type="match status" value="1"/>
</dbReference>
<dbReference type="GO" id="GO:0046872">
    <property type="term" value="F:metal ion binding"/>
    <property type="evidence" value="ECO:0007669"/>
    <property type="project" value="UniProtKB-KW"/>
</dbReference>
<evidence type="ECO:0000256" key="6">
    <source>
        <dbReference type="ARBA" id="ARBA00022723"/>
    </source>
</evidence>
<evidence type="ECO:0000256" key="2">
    <source>
        <dbReference type="ARBA" id="ARBA00001966"/>
    </source>
</evidence>
<keyword evidence="4" id="KW-0285">Flavoprotein</keyword>
<evidence type="ECO:0000256" key="3">
    <source>
        <dbReference type="ARBA" id="ARBA00011048"/>
    </source>
</evidence>
<dbReference type="RefSeq" id="WP_039575447.1">
    <property type="nucleotide sequence ID" value="NZ_CP009122.1"/>
</dbReference>
<comment type="cofactor">
    <cofactor evidence="2">
        <name>[4Fe-4S] cluster</name>
        <dbReference type="ChEBI" id="CHEBI:49883"/>
    </cofactor>
</comment>
<keyword evidence="6" id="KW-0479">Metal-binding</keyword>
<dbReference type="PANTHER" id="PTHR42917:SF2">
    <property type="entry name" value="2,4-DIENOYL-COA REDUCTASE [(2E)-ENOYL-COA-PRODUCING]"/>
    <property type="match status" value="1"/>
</dbReference>
<dbReference type="PANTHER" id="PTHR42917">
    <property type="entry name" value="2,4-DIENOYL-COA REDUCTASE"/>
    <property type="match status" value="1"/>
</dbReference>
<dbReference type="InterPro" id="IPR013785">
    <property type="entry name" value="Aldolase_TIM"/>
</dbReference>
<keyword evidence="7" id="KW-0560">Oxidoreductase</keyword>
<evidence type="ECO:0000256" key="9">
    <source>
        <dbReference type="ARBA" id="ARBA00023014"/>
    </source>
</evidence>
<evidence type="ECO:0000313" key="13">
    <source>
        <dbReference type="Proteomes" id="UP000030907"/>
    </source>
</evidence>
<evidence type="ECO:0000256" key="4">
    <source>
        <dbReference type="ARBA" id="ARBA00022630"/>
    </source>
</evidence>
<organism evidence="12 13">
    <name type="scientific">Sphingopyxis fribergensis</name>
    <dbReference type="NCBI Taxonomy" id="1515612"/>
    <lineage>
        <taxon>Bacteria</taxon>
        <taxon>Pseudomonadati</taxon>
        <taxon>Pseudomonadota</taxon>
        <taxon>Alphaproteobacteria</taxon>
        <taxon>Sphingomonadales</taxon>
        <taxon>Sphingomonadaceae</taxon>
        <taxon>Sphingopyxis</taxon>
    </lineage>
</organism>
<dbReference type="Gene3D" id="3.40.50.720">
    <property type="entry name" value="NAD(P)-binding Rossmann-like Domain"/>
    <property type="match status" value="1"/>
</dbReference>
<keyword evidence="8" id="KW-0408">Iron</keyword>
<dbReference type="Gene3D" id="3.20.20.70">
    <property type="entry name" value="Aldolase class I"/>
    <property type="match status" value="1"/>
</dbReference>
<dbReference type="EMBL" id="CP009122">
    <property type="protein sequence ID" value="AJA09607.1"/>
    <property type="molecule type" value="Genomic_DNA"/>
</dbReference>